<keyword evidence="1" id="KW-0472">Membrane</keyword>
<proteinExistence type="predicted"/>
<name>A0A7W2LK15_9PSED</name>
<keyword evidence="1" id="KW-0812">Transmembrane</keyword>
<protein>
    <submittedName>
        <fullName evidence="2">Uncharacterized protein</fullName>
    </submittedName>
</protein>
<comment type="caution">
    <text evidence="2">The sequence shown here is derived from an EMBL/GenBank/DDBJ whole genome shotgun (WGS) entry which is preliminary data.</text>
</comment>
<accession>A0A7W2LK15</accession>
<reference evidence="2 3" key="1">
    <citation type="submission" date="2020-07" db="EMBL/GenBank/DDBJ databases">
        <title>Diversity of carbapenemase encoding genes among Pseudomonas putida group clinical isolates in a tertiary Brazilian hospital.</title>
        <authorList>
            <person name="Alberto-Lei F."/>
            <person name="Nodari C.S."/>
            <person name="Streling A.P."/>
            <person name="Paulino J.T."/>
            <person name="Bessa-Neto F.O."/>
            <person name="Cayo R."/>
            <person name="Gales A.C."/>
        </authorList>
    </citation>
    <scope>NUCLEOTIDE SEQUENCE [LARGE SCALE GENOMIC DNA]</scope>
    <source>
        <strain evidence="2 3">12273</strain>
    </source>
</reference>
<organism evidence="2 3">
    <name type="scientific">Pseudomonas juntendi</name>
    <dbReference type="NCBI Taxonomy" id="2666183"/>
    <lineage>
        <taxon>Bacteria</taxon>
        <taxon>Pseudomonadati</taxon>
        <taxon>Pseudomonadota</taxon>
        <taxon>Gammaproteobacteria</taxon>
        <taxon>Pseudomonadales</taxon>
        <taxon>Pseudomonadaceae</taxon>
        <taxon>Pseudomonas</taxon>
    </lineage>
</organism>
<dbReference type="EMBL" id="JACGCZ010000009">
    <property type="protein sequence ID" value="MBA6142320.1"/>
    <property type="molecule type" value="Genomic_DNA"/>
</dbReference>
<keyword evidence="1" id="KW-1133">Transmembrane helix</keyword>
<dbReference type="Proteomes" id="UP000590738">
    <property type="component" value="Unassembled WGS sequence"/>
</dbReference>
<feature type="transmembrane region" description="Helical" evidence="1">
    <location>
        <begin position="7"/>
        <end position="24"/>
    </location>
</feature>
<evidence type="ECO:0000313" key="3">
    <source>
        <dbReference type="Proteomes" id="UP000590738"/>
    </source>
</evidence>
<gene>
    <name evidence="2" type="ORF">H4B97_07510</name>
</gene>
<feature type="transmembrane region" description="Helical" evidence="1">
    <location>
        <begin position="30"/>
        <end position="52"/>
    </location>
</feature>
<evidence type="ECO:0000313" key="2">
    <source>
        <dbReference type="EMBL" id="MBA6142320.1"/>
    </source>
</evidence>
<dbReference type="AlphaFoldDB" id="A0A7W2LK15"/>
<dbReference type="RefSeq" id="WP_099774150.1">
    <property type="nucleotide sequence ID" value="NZ_JACGCZ010000009.1"/>
</dbReference>
<sequence>MADAIMIYGWIHTTFFGFLVGLAAENAKGWQHYLFLWVLSLGWPVIVAWKLLCKRKEKH</sequence>
<evidence type="ECO:0000256" key="1">
    <source>
        <dbReference type="SAM" id="Phobius"/>
    </source>
</evidence>